<dbReference type="PANTHER" id="PTHR43072">
    <property type="entry name" value="N-ACETYLTRANSFERASE"/>
    <property type="match status" value="1"/>
</dbReference>
<sequence>MNNIEIKIASPSDAEAILNIYAPYIKNTAITFEYEVPSVEEFQKRIIHTLKKYPYLLALKGGEIIGYAYAGPLHVRAAYAWSVETSIYVKKDYKGKGTGRTLYEALEYVLKKQNVINSNACIAYPEKEDQFLTRDSVKFHSRLGYQKVAEFHKCAYKFGTWYNMVWMEKFLREHSKKPQAFRPFEEVRKELKEWKP</sequence>
<dbReference type="Gene3D" id="3.40.630.30">
    <property type="match status" value="1"/>
</dbReference>
<gene>
    <name evidence="4" type="primary">bar</name>
    <name evidence="4" type="ORF">BGLFYP119_00663</name>
</gene>
<evidence type="ECO:0000256" key="2">
    <source>
        <dbReference type="ARBA" id="ARBA00023315"/>
    </source>
</evidence>
<dbReference type="GO" id="GO:0102971">
    <property type="term" value="F:phosphinothricin N-acetyltransferase activity"/>
    <property type="evidence" value="ECO:0007669"/>
    <property type="project" value="UniProtKB-EC"/>
</dbReference>
<keyword evidence="2 4" id="KW-0012">Acyltransferase</keyword>
<protein>
    <submittedName>
        <fullName evidence="4">Phosphinothricin N-acetyltransferase</fullName>
        <ecNumber evidence="4">2.3.1.183</ecNumber>
    </submittedName>
</protein>
<reference evidence="4" key="1">
    <citation type="submission" date="2019-11" db="EMBL/GenBank/DDBJ databases">
        <authorList>
            <person name="Feng L."/>
        </authorList>
    </citation>
    <scope>NUCLEOTIDE SEQUENCE</scope>
    <source>
        <strain evidence="4">BgluceraseaLFYP119</strain>
    </source>
</reference>
<dbReference type="InterPro" id="IPR000182">
    <property type="entry name" value="GNAT_dom"/>
</dbReference>
<dbReference type="SUPFAM" id="SSF55729">
    <property type="entry name" value="Acyl-CoA N-acyltransferases (Nat)"/>
    <property type="match status" value="1"/>
</dbReference>
<name>A0A6N2RKM3_9FIRM</name>
<organism evidence="4">
    <name type="scientific">Blautia glucerasea</name>
    <dbReference type="NCBI Taxonomy" id="536633"/>
    <lineage>
        <taxon>Bacteria</taxon>
        <taxon>Bacillati</taxon>
        <taxon>Bacillota</taxon>
        <taxon>Clostridia</taxon>
        <taxon>Lachnospirales</taxon>
        <taxon>Lachnospiraceae</taxon>
        <taxon>Blautia</taxon>
    </lineage>
</organism>
<dbReference type="InterPro" id="IPR016181">
    <property type="entry name" value="Acyl_CoA_acyltransferase"/>
</dbReference>
<dbReference type="AlphaFoldDB" id="A0A6N2RKM3"/>
<evidence type="ECO:0000313" key="4">
    <source>
        <dbReference type="EMBL" id="VYS80819.1"/>
    </source>
</evidence>
<dbReference type="EMBL" id="CACRST010000009">
    <property type="protein sequence ID" value="VYS80819.1"/>
    <property type="molecule type" value="Genomic_DNA"/>
</dbReference>
<dbReference type="PANTHER" id="PTHR43072:SF23">
    <property type="entry name" value="UPF0039 PROTEIN C11D3.02C"/>
    <property type="match status" value="1"/>
</dbReference>
<dbReference type="Pfam" id="PF13420">
    <property type="entry name" value="Acetyltransf_4"/>
    <property type="match status" value="1"/>
</dbReference>
<evidence type="ECO:0000259" key="3">
    <source>
        <dbReference type="PROSITE" id="PS51186"/>
    </source>
</evidence>
<dbReference type="PROSITE" id="PS51186">
    <property type="entry name" value="GNAT"/>
    <property type="match status" value="1"/>
</dbReference>
<dbReference type="EC" id="2.3.1.183" evidence="4"/>
<proteinExistence type="predicted"/>
<keyword evidence="1 4" id="KW-0808">Transferase</keyword>
<evidence type="ECO:0000256" key="1">
    <source>
        <dbReference type="ARBA" id="ARBA00022679"/>
    </source>
</evidence>
<feature type="domain" description="N-acetyltransferase" evidence="3">
    <location>
        <begin position="4"/>
        <end position="172"/>
    </location>
</feature>
<accession>A0A6N2RKM3</accession>
<dbReference type="CDD" id="cd04301">
    <property type="entry name" value="NAT_SF"/>
    <property type="match status" value="1"/>
</dbReference>
<dbReference type="RefSeq" id="WP_156352670.1">
    <property type="nucleotide sequence ID" value="NZ_CACRST010000009.1"/>
</dbReference>